<dbReference type="SUPFAM" id="SSF46785">
    <property type="entry name" value="Winged helix' DNA-binding domain"/>
    <property type="match status" value="1"/>
</dbReference>
<reference evidence="6 7" key="1">
    <citation type="submission" date="2017-07" db="EMBL/GenBank/DDBJ databases">
        <title>Genome sequencing and assembly of Paenibacillus rigui.</title>
        <authorList>
            <person name="Mayilraj S."/>
        </authorList>
    </citation>
    <scope>NUCLEOTIDE SEQUENCE [LARGE SCALE GENOMIC DNA]</scope>
    <source>
        <strain evidence="6 7">JCM 16352</strain>
    </source>
</reference>
<dbReference type="Pfam" id="PF03466">
    <property type="entry name" value="LysR_substrate"/>
    <property type="match status" value="1"/>
</dbReference>
<dbReference type="GO" id="GO:0003677">
    <property type="term" value="F:DNA binding"/>
    <property type="evidence" value="ECO:0007669"/>
    <property type="project" value="UniProtKB-KW"/>
</dbReference>
<evidence type="ECO:0000256" key="4">
    <source>
        <dbReference type="ARBA" id="ARBA00023163"/>
    </source>
</evidence>
<accession>A0A229UGB6</accession>
<dbReference type="PANTHER" id="PTHR30419:SF24">
    <property type="entry name" value="HTH-TYPE TRANSCRIPTIONAL REGULATOR CZCR"/>
    <property type="match status" value="1"/>
</dbReference>
<dbReference type="GO" id="GO:0003700">
    <property type="term" value="F:DNA-binding transcription factor activity"/>
    <property type="evidence" value="ECO:0007669"/>
    <property type="project" value="InterPro"/>
</dbReference>
<dbReference type="Proteomes" id="UP000215509">
    <property type="component" value="Unassembled WGS sequence"/>
</dbReference>
<dbReference type="CDD" id="cd05466">
    <property type="entry name" value="PBP2_LTTR_substrate"/>
    <property type="match status" value="1"/>
</dbReference>
<dbReference type="Gene3D" id="1.10.10.10">
    <property type="entry name" value="Winged helix-like DNA-binding domain superfamily/Winged helix DNA-binding domain"/>
    <property type="match status" value="1"/>
</dbReference>
<name>A0A229UGB6_9BACL</name>
<dbReference type="PANTHER" id="PTHR30419">
    <property type="entry name" value="HTH-TYPE TRANSCRIPTIONAL REGULATOR YBHD"/>
    <property type="match status" value="1"/>
</dbReference>
<dbReference type="EMBL" id="NMQW01000076">
    <property type="protein sequence ID" value="OXM82412.1"/>
    <property type="molecule type" value="Genomic_DNA"/>
</dbReference>
<comment type="caution">
    <text evidence="6">The sequence shown here is derived from an EMBL/GenBank/DDBJ whole genome shotgun (WGS) entry which is preliminary data.</text>
</comment>
<comment type="similarity">
    <text evidence="1">Belongs to the LysR transcriptional regulatory family.</text>
</comment>
<dbReference type="PROSITE" id="PS50931">
    <property type="entry name" value="HTH_LYSR"/>
    <property type="match status" value="1"/>
</dbReference>
<evidence type="ECO:0000313" key="7">
    <source>
        <dbReference type="Proteomes" id="UP000215509"/>
    </source>
</evidence>
<evidence type="ECO:0000256" key="2">
    <source>
        <dbReference type="ARBA" id="ARBA00023015"/>
    </source>
</evidence>
<feature type="domain" description="HTH lysR-type" evidence="5">
    <location>
        <begin position="1"/>
        <end position="59"/>
    </location>
</feature>
<dbReference type="FunFam" id="1.10.10.10:FF:000455">
    <property type="entry name" value="LysR family transcriptional regulator"/>
    <property type="match status" value="1"/>
</dbReference>
<dbReference type="Pfam" id="PF00126">
    <property type="entry name" value="HTH_1"/>
    <property type="match status" value="1"/>
</dbReference>
<keyword evidence="4" id="KW-0804">Transcription</keyword>
<proteinExistence type="inferred from homology"/>
<dbReference type="SUPFAM" id="SSF53850">
    <property type="entry name" value="Periplasmic binding protein-like II"/>
    <property type="match status" value="1"/>
</dbReference>
<dbReference type="InterPro" id="IPR000847">
    <property type="entry name" value="LysR_HTH_N"/>
</dbReference>
<keyword evidence="3" id="KW-0238">DNA-binding</keyword>
<keyword evidence="7" id="KW-1185">Reference proteome</keyword>
<sequence>MTITQYQIFVKVVDSGSFTKAAQELNMTQPAVSHAMSSLEADLGVSLIIRDRRKGIVLTPIGQQLLIQIREILQRVEHIEQIVAAEKGLEAGTIRIGTFPTAAAHFIPPILAFFRTNYPKLELILQEGTIEEVKKWLVQREVDAGIIILPTQEMETIPIYRDKMLAVLRDDHPLCGQPSVSLRDLDSLPLIVCHGGYEAPIIEMFERAGSQLNIAYAVYNVSTVLNMVREGLGISIMSGLSLTNLPPGVAIRSLEPEVCREVSIAVPSLSEASPAVKLFIQSVQSIVAEREQK</sequence>
<dbReference type="Gene3D" id="3.40.190.290">
    <property type="match status" value="1"/>
</dbReference>
<protein>
    <submittedName>
        <fullName evidence="6">LysR family transcriptional regulator</fullName>
    </submittedName>
</protein>
<dbReference type="RefSeq" id="WP_094018755.1">
    <property type="nucleotide sequence ID" value="NZ_NMQW01000076.1"/>
</dbReference>
<dbReference type="GO" id="GO:0005829">
    <property type="term" value="C:cytosol"/>
    <property type="evidence" value="ECO:0007669"/>
    <property type="project" value="TreeGrafter"/>
</dbReference>
<organism evidence="6 7">
    <name type="scientific">Paenibacillus rigui</name>
    <dbReference type="NCBI Taxonomy" id="554312"/>
    <lineage>
        <taxon>Bacteria</taxon>
        <taxon>Bacillati</taxon>
        <taxon>Bacillota</taxon>
        <taxon>Bacilli</taxon>
        <taxon>Bacillales</taxon>
        <taxon>Paenibacillaceae</taxon>
        <taxon>Paenibacillus</taxon>
    </lineage>
</organism>
<evidence type="ECO:0000259" key="5">
    <source>
        <dbReference type="PROSITE" id="PS50931"/>
    </source>
</evidence>
<keyword evidence="2" id="KW-0805">Transcription regulation</keyword>
<gene>
    <name evidence="6" type="ORF">CF651_31125</name>
</gene>
<dbReference type="InterPro" id="IPR036390">
    <property type="entry name" value="WH_DNA-bd_sf"/>
</dbReference>
<dbReference type="OrthoDB" id="63123at2"/>
<dbReference type="InterPro" id="IPR005119">
    <property type="entry name" value="LysR_subst-bd"/>
</dbReference>
<dbReference type="InterPro" id="IPR036388">
    <property type="entry name" value="WH-like_DNA-bd_sf"/>
</dbReference>
<evidence type="ECO:0000256" key="1">
    <source>
        <dbReference type="ARBA" id="ARBA00009437"/>
    </source>
</evidence>
<evidence type="ECO:0000256" key="3">
    <source>
        <dbReference type="ARBA" id="ARBA00023125"/>
    </source>
</evidence>
<evidence type="ECO:0000313" key="6">
    <source>
        <dbReference type="EMBL" id="OXM82412.1"/>
    </source>
</evidence>
<dbReference type="PRINTS" id="PR00039">
    <property type="entry name" value="HTHLYSR"/>
</dbReference>
<dbReference type="InterPro" id="IPR050950">
    <property type="entry name" value="HTH-type_LysR_regulators"/>
</dbReference>
<dbReference type="AlphaFoldDB" id="A0A229UGB6"/>